<dbReference type="SMART" id="SM00091">
    <property type="entry name" value="PAS"/>
    <property type="match status" value="1"/>
</dbReference>
<keyword evidence="1" id="KW-0472">Membrane</keyword>
<name>A0ABV4ND46_9VIBR</name>
<dbReference type="Gene3D" id="3.30.450.20">
    <property type="entry name" value="PAS domain"/>
    <property type="match status" value="1"/>
</dbReference>
<evidence type="ECO:0000313" key="4">
    <source>
        <dbReference type="Proteomes" id="UP001570417"/>
    </source>
</evidence>
<evidence type="ECO:0000256" key="1">
    <source>
        <dbReference type="SAM" id="Phobius"/>
    </source>
</evidence>
<evidence type="ECO:0000259" key="2">
    <source>
        <dbReference type="PROSITE" id="PS50112"/>
    </source>
</evidence>
<feature type="transmembrane region" description="Helical" evidence="1">
    <location>
        <begin position="272"/>
        <end position="293"/>
    </location>
</feature>
<dbReference type="InterPro" id="IPR000014">
    <property type="entry name" value="PAS"/>
</dbReference>
<feature type="domain" description="PAS" evidence="2">
    <location>
        <begin position="347"/>
        <end position="390"/>
    </location>
</feature>
<dbReference type="Pfam" id="PF05228">
    <property type="entry name" value="CHASE4"/>
    <property type="match status" value="1"/>
</dbReference>
<reference evidence="3 4" key="1">
    <citation type="journal article" date="2024" name="ISME J.">
        <title>Tailless and filamentous prophages are predominant in marine Vibrio.</title>
        <authorList>
            <person name="Steensen K."/>
            <person name="Seneca J."/>
            <person name="Bartlau N."/>
            <person name="Yu X.A."/>
            <person name="Hussain F.A."/>
            <person name="Polz M.F."/>
        </authorList>
    </citation>
    <scope>NUCLEOTIDE SEQUENCE [LARGE SCALE GENOMIC DNA]</scope>
    <source>
        <strain evidence="3 4">10N.222.51.A1</strain>
    </source>
</reference>
<sequence length="466" mass="53484">MNTIKRIKWHHSIEKRLVIIFVFAMTLMFGIMTSISMYAAHNEKKEQEEKLVGKYLFIGLNLLGARVDSVAEMAKDYGYWNETFDFINTPNRNFVENSLDSDSIKTRLLNGVIIHNNAGKALYRISSYDYITDSQLWSLFTDINGIESGVVQRGVVFLQGRILVYVSQPVSDNSGSMLSNGRITLLREMTQRTLDEISSDLGESFSLINMHQPDAIERMAFGTDWRVEKSEILYTEKTLEATYSIFFSDQSRLPILAELVIERSPFSIASQWRLLIPEFILLIVLSGVLVVVLRATVTKPIKRLIAWLNQVNGSELAEDLRPYEYSQYGEISVLSNKFSEIYNNLYQQHQFSQLLLYSISDFIFTVDSKGKIDYCNPAAAEWLRIDSKELYCQDFELLFASVDENSPSVANWLYRALETLSEFSGQVNIRKLSEPNKTFLVEVQVSPILYRDTEQKGAMIILRLQK</sequence>
<dbReference type="Proteomes" id="UP001570417">
    <property type="component" value="Unassembled WGS sequence"/>
</dbReference>
<dbReference type="InterPro" id="IPR035965">
    <property type="entry name" value="PAS-like_dom_sf"/>
</dbReference>
<dbReference type="RefSeq" id="WP_372266416.1">
    <property type="nucleotide sequence ID" value="NZ_JBFRUW010000049.1"/>
</dbReference>
<organism evidence="3 4">
    <name type="scientific">Vibrio gallaecicus</name>
    <dbReference type="NCBI Taxonomy" id="552386"/>
    <lineage>
        <taxon>Bacteria</taxon>
        <taxon>Pseudomonadati</taxon>
        <taxon>Pseudomonadota</taxon>
        <taxon>Gammaproteobacteria</taxon>
        <taxon>Vibrionales</taxon>
        <taxon>Vibrionaceae</taxon>
        <taxon>Vibrio</taxon>
    </lineage>
</organism>
<dbReference type="Pfam" id="PF13426">
    <property type="entry name" value="PAS_9"/>
    <property type="match status" value="1"/>
</dbReference>
<proteinExistence type="predicted"/>
<dbReference type="InterPro" id="IPR007892">
    <property type="entry name" value="CHASE4"/>
</dbReference>
<keyword evidence="1" id="KW-0812">Transmembrane</keyword>
<keyword evidence="4" id="KW-1185">Reference proteome</keyword>
<dbReference type="EMBL" id="JBFRUW010000049">
    <property type="protein sequence ID" value="MFA0569281.1"/>
    <property type="molecule type" value="Genomic_DNA"/>
</dbReference>
<keyword evidence="1" id="KW-1133">Transmembrane helix</keyword>
<dbReference type="CDD" id="cd00130">
    <property type="entry name" value="PAS"/>
    <property type="match status" value="1"/>
</dbReference>
<accession>A0ABV4ND46</accession>
<gene>
    <name evidence="3" type="ORF">AB4566_13490</name>
</gene>
<dbReference type="PROSITE" id="PS50112">
    <property type="entry name" value="PAS"/>
    <property type="match status" value="1"/>
</dbReference>
<feature type="transmembrane region" description="Helical" evidence="1">
    <location>
        <begin position="20"/>
        <end position="40"/>
    </location>
</feature>
<evidence type="ECO:0000313" key="3">
    <source>
        <dbReference type="EMBL" id="MFA0569281.1"/>
    </source>
</evidence>
<protein>
    <submittedName>
        <fullName evidence="3">CHASE4 domain-containing protein</fullName>
    </submittedName>
</protein>
<comment type="caution">
    <text evidence="3">The sequence shown here is derived from an EMBL/GenBank/DDBJ whole genome shotgun (WGS) entry which is preliminary data.</text>
</comment>
<dbReference type="SUPFAM" id="SSF55785">
    <property type="entry name" value="PYP-like sensor domain (PAS domain)"/>
    <property type="match status" value="1"/>
</dbReference>
<dbReference type="Gene3D" id="6.10.340.10">
    <property type="match status" value="1"/>
</dbReference>